<feature type="active site" evidence="5">
    <location>
        <position position="155"/>
    </location>
</feature>
<dbReference type="EnsemblMetazoa" id="Aqu2.1.43811_001">
    <property type="protein sequence ID" value="Aqu2.1.43811_001"/>
    <property type="gene ID" value="Aqu2.1.43811"/>
</dbReference>
<dbReference type="EnsemblMetazoa" id="XM_019996015.1">
    <property type="protein sequence ID" value="XP_019851574.1"/>
    <property type="gene ID" value="LOC100641831"/>
</dbReference>
<reference evidence="11" key="1">
    <citation type="journal article" date="2010" name="Nature">
        <title>The Amphimedon queenslandica genome and the evolution of animal complexity.</title>
        <authorList>
            <person name="Srivastava M."/>
            <person name="Simakov O."/>
            <person name="Chapman J."/>
            <person name="Fahey B."/>
            <person name="Gauthier M.E."/>
            <person name="Mitros T."/>
            <person name="Richards G.S."/>
            <person name="Conaco C."/>
            <person name="Dacre M."/>
            <person name="Hellsten U."/>
            <person name="Larroux C."/>
            <person name="Putnam N.H."/>
            <person name="Stanke M."/>
            <person name="Adamska M."/>
            <person name="Darling A."/>
            <person name="Degnan S.M."/>
            <person name="Oakley T.H."/>
            <person name="Plachetzki D.C."/>
            <person name="Zhai Y."/>
            <person name="Adamski M."/>
            <person name="Calcino A."/>
            <person name="Cummins S.F."/>
            <person name="Goodstein D.M."/>
            <person name="Harris C."/>
            <person name="Jackson D.J."/>
            <person name="Leys S.P."/>
            <person name="Shu S."/>
            <person name="Woodcroft B.J."/>
            <person name="Vervoort M."/>
            <person name="Kosik K.S."/>
            <person name="Manning G."/>
            <person name="Degnan B.M."/>
            <person name="Rokhsar D.S."/>
        </authorList>
    </citation>
    <scope>NUCLEOTIDE SEQUENCE [LARGE SCALE GENOMIC DNA]</scope>
</reference>
<dbReference type="InterPro" id="IPR005135">
    <property type="entry name" value="Endo/exonuclease/phosphatase"/>
</dbReference>
<feature type="active site" evidence="5">
    <location>
        <position position="101"/>
    </location>
</feature>
<dbReference type="InParanoid" id="A0A1X7VTY9"/>
<accession>A0A1X7VTY9</accession>
<feature type="disulfide bond" description="Essential for enzymatic activity" evidence="6">
    <location>
        <begin position="194"/>
        <end position="230"/>
    </location>
</feature>
<keyword evidence="6" id="KW-1015">Disulfide bond</keyword>
<keyword evidence="8" id="KW-0732">Signal</keyword>
<dbReference type="GO" id="GO:0005634">
    <property type="term" value="C:nucleus"/>
    <property type="evidence" value="ECO:0007669"/>
    <property type="project" value="TreeGrafter"/>
</dbReference>
<dbReference type="PIRSF" id="PIRSF000988">
    <property type="entry name" value="DNase_I_euk"/>
    <property type="match status" value="1"/>
</dbReference>
<dbReference type="InterPro" id="IPR036691">
    <property type="entry name" value="Endo/exonu/phosph_ase_sf"/>
</dbReference>
<feature type="transmembrane region" description="Helical" evidence="7">
    <location>
        <begin position="288"/>
        <end position="308"/>
    </location>
</feature>
<protein>
    <recommendedName>
        <fullName evidence="4">Deoxyribonuclease</fullName>
    </recommendedName>
</protein>
<dbReference type="AlphaFoldDB" id="A0A1X7VTY9"/>
<keyword evidence="3 4" id="KW-0378">Hydrolase</keyword>
<keyword evidence="11" id="KW-1185">Reference proteome</keyword>
<feature type="signal peptide" evidence="8">
    <location>
        <begin position="1"/>
        <end position="18"/>
    </location>
</feature>
<evidence type="ECO:0000256" key="6">
    <source>
        <dbReference type="PIRSR" id="PIRSR000988-2"/>
    </source>
</evidence>
<dbReference type="FunCoup" id="A0A1X7VTY9">
    <property type="interactions" value="82"/>
</dbReference>
<evidence type="ECO:0000256" key="4">
    <source>
        <dbReference type="PIRNR" id="PIRNR000988"/>
    </source>
</evidence>
<dbReference type="Proteomes" id="UP000007879">
    <property type="component" value="Unassembled WGS sequence"/>
</dbReference>
<name>A0A1X7VTY9_AMPQE</name>
<dbReference type="PANTHER" id="PTHR11371">
    <property type="entry name" value="DEOXYRIBONUCLEASE"/>
    <property type="match status" value="1"/>
</dbReference>
<dbReference type="GO" id="GO:0006308">
    <property type="term" value="P:DNA catabolic process"/>
    <property type="evidence" value="ECO:0007669"/>
    <property type="project" value="InterPro"/>
</dbReference>
<dbReference type="PANTHER" id="PTHR11371:SF33">
    <property type="entry name" value="ENDONUCLEASE_EXONUCLEASE_PHOSPHATASE DOMAIN-CONTAINING PROTEIN"/>
    <property type="match status" value="1"/>
</dbReference>
<evidence type="ECO:0000313" key="11">
    <source>
        <dbReference type="Proteomes" id="UP000007879"/>
    </source>
</evidence>
<evidence type="ECO:0000256" key="3">
    <source>
        <dbReference type="ARBA" id="ARBA00022801"/>
    </source>
</evidence>
<dbReference type="Gene3D" id="3.60.10.10">
    <property type="entry name" value="Endonuclease/exonuclease/phosphatase"/>
    <property type="match status" value="1"/>
</dbReference>
<sequence>MYKAALVSLAILFGLCNGQGLNVLSFNVRQFGRSKYSDQEVVNTLIEIVRGYDLILIIELVDVSQTVLPGFASQLNEAVASSGIRYNYSVSERVGRSHVKEQYVFLYKTSEIQILDSYQYPDNSDMFERPPYSVLVRTLNRNHGNIPPFFLIASHTKPTDAPEEINHLDNVFEATSSAFSTSNGAILGDLNAGCSYLSRTRYNTLDLVVNTSFTWWIGYDTDTTTGTTNCAYDRIITWSSLTPYIVNGSASVVLFDNQYQLSSQQTAAVSDHYPISISLKGEVADSAFTVNSAPLLVIVLVLIGALLLY</sequence>
<comment type="similarity">
    <text evidence="1 4">Belongs to the DNase I family.</text>
</comment>
<dbReference type="Pfam" id="PF03372">
    <property type="entry name" value="Exo_endo_phos"/>
    <property type="match status" value="1"/>
</dbReference>
<gene>
    <name evidence="10" type="primary">100641831</name>
</gene>
<keyword evidence="2 4" id="KW-0540">Nuclease</keyword>
<reference evidence="10" key="2">
    <citation type="submission" date="2017-05" db="UniProtKB">
        <authorList>
            <consortium name="EnsemblMetazoa"/>
        </authorList>
    </citation>
    <scope>IDENTIFICATION</scope>
</reference>
<dbReference type="OrthoDB" id="10061407at2759"/>
<dbReference type="STRING" id="400682.A0A1X7VTY9"/>
<dbReference type="SUPFAM" id="SSF56219">
    <property type="entry name" value="DNase I-like"/>
    <property type="match status" value="1"/>
</dbReference>
<evidence type="ECO:0000259" key="9">
    <source>
        <dbReference type="Pfam" id="PF03372"/>
    </source>
</evidence>
<proteinExistence type="inferred from homology"/>
<keyword evidence="7" id="KW-0472">Membrane</keyword>
<keyword evidence="4" id="KW-0255">Endonuclease</keyword>
<organism evidence="10">
    <name type="scientific">Amphimedon queenslandica</name>
    <name type="common">Sponge</name>
    <dbReference type="NCBI Taxonomy" id="400682"/>
    <lineage>
        <taxon>Eukaryota</taxon>
        <taxon>Metazoa</taxon>
        <taxon>Porifera</taxon>
        <taxon>Demospongiae</taxon>
        <taxon>Heteroscleromorpha</taxon>
        <taxon>Haplosclerida</taxon>
        <taxon>Niphatidae</taxon>
        <taxon>Amphimedon</taxon>
    </lineage>
</organism>
<dbReference type="InterPro" id="IPR016202">
    <property type="entry name" value="DNase_I"/>
</dbReference>
<evidence type="ECO:0000313" key="10">
    <source>
        <dbReference type="EnsemblMetazoa" id="Aqu2.1.43811_001"/>
    </source>
</evidence>
<dbReference type="KEGG" id="aqu:100641831"/>
<evidence type="ECO:0000256" key="2">
    <source>
        <dbReference type="ARBA" id="ARBA00022722"/>
    </source>
</evidence>
<evidence type="ECO:0000256" key="7">
    <source>
        <dbReference type="SAM" id="Phobius"/>
    </source>
</evidence>
<dbReference type="GO" id="GO:0003677">
    <property type="term" value="F:DNA binding"/>
    <property type="evidence" value="ECO:0007669"/>
    <property type="project" value="TreeGrafter"/>
</dbReference>
<keyword evidence="7" id="KW-1133">Transmembrane helix</keyword>
<evidence type="ECO:0000256" key="8">
    <source>
        <dbReference type="SAM" id="SignalP"/>
    </source>
</evidence>
<dbReference type="GO" id="GO:0004530">
    <property type="term" value="F:deoxyribonuclease I activity"/>
    <property type="evidence" value="ECO:0007669"/>
    <property type="project" value="TreeGrafter"/>
</dbReference>
<keyword evidence="7" id="KW-0812">Transmembrane</keyword>
<feature type="domain" description="Endonuclease/exonuclease/phosphatase" evidence="9">
    <location>
        <begin position="24"/>
        <end position="272"/>
    </location>
</feature>
<dbReference type="SMART" id="SM00476">
    <property type="entry name" value="DNaseIc"/>
    <property type="match status" value="1"/>
</dbReference>
<evidence type="ECO:0000256" key="1">
    <source>
        <dbReference type="ARBA" id="ARBA00007359"/>
    </source>
</evidence>
<evidence type="ECO:0000256" key="5">
    <source>
        <dbReference type="PIRSR" id="PIRSR000988-1"/>
    </source>
</evidence>
<feature type="chain" id="PRO_5010885042" description="Deoxyribonuclease" evidence="8">
    <location>
        <begin position="19"/>
        <end position="309"/>
    </location>
</feature>
<dbReference type="PRINTS" id="PR00130">
    <property type="entry name" value="DNASEI"/>
</dbReference>
<dbReference type="eggNOG" id="ENOG502QQFT">
    <property type="taxonomic scope" value="Eukaryota"/>
</dbReference>